<name>A0A1G7NLZ3_9PROT</name>
<dbReference type="InterPro" id="IPR029044">
    <property type="entry name" value="Nucleotide-diphossugar_trans"/>
</dbReference>
<organism evidence="5 6">
    <name type="scientific">Limimonas halophila</name>
    <dbReference type="NCBI Taxonomy" id="1082479"/>
    <lineage>
        <taxon>Bacteria</taxon>
        <taxon>Pseudomonadati</taxon>
        <taxon>Pseudomonadota</taxon>
        <taxon>Alphaproteobacteria</taxon>
        <taxon>Rhodospirillales</taxon>
        <taxon>Rhodovibrionaceae</taxon>
        <taxon>Limimonas</taxon>
    </lineage>
</organism>
<comment type="similarity">
    <text evidence="1">Belongs to the glycosyltransferase 2 family.</text>
</comment>
<dbReference type="RefSeq" id="WP_090018854.1">
    <property type="nucleotide sequence ID" value="NZ_FNCE01000002.1"/>
</dbReference>
<evidence type="ECO:0000256" key="2">
    <source>
        <dbReference type="ARBA" id="ARBA00022676"/>
    </source>
</evidence>
<evidence type="ECO:0000256" key="1">
    <source>
        <dbReference type="ARBA" id="ARBA00006739"/>
    </source>
</evidence>
<dbReference type="InterPro" id="IPR001173">
    <property type="entry name" value="Glyco_trans_2-like"/>
</dbReference>
<evidence type="ECO:0000256" key="3">
    <source>
        <dbReference type="ARBA" id="ARBA00022679"/>
    </source>
</evidence>
<proteinExistence type="inferred from homology"/>
<dbReference type="GO" id="GO:0016757">
    <property type="term" value="F:glycosyltransferase activity"/>
    <property type="evidence" value="ECO:0007669"/>
    <property type="project" value="UniProtKB-KW"/>
</dbReference>
<reference evidence="5 6" key="1">
    <citation type="submission" date="2016-10" db="EMBL/GenBank/DDBJ databases">
        <authorList>
            <person name="de Groot N.N."/>
        </authorList>
    </citation>
    <scope>NUCLEOTIDE SEQUENCE [LARGE SCALE GENOMIC DNA]</scope>
    <source>
        <strain evidence="5 6">DSM 25584</strain>
    </source>
</reference>
<dbReference type="STRING" id="1082479.SAMN05216241_102220"/>
<keyword evidence="3 5" id="KW-0808">Transferase</keyword>
<dbReference type="PANTHER" id="PTHR43630">
    <property type="entry name" value="POLY-BETA-1,6-N-ACETYL-D-GLUCOSAMINE SYNTHASE"/>
    <property type="match status" value="1"/>
</dbReference>
<sequence>MNDRKPICSVIVPAYNETAVIGRLLTALTDHDAPIEVIVVCNGCADDTADRARATHPGVRVVEIPTPSKTAAINRGLREAEADITIIADADVVLTGSGAIALASEASKPGVTVVQPRVIYATDHAQSLVRAHLRAWRRNPYNETRVSYAYALSPAGRADLGTFPDVIADDEYVRRQLFDGAVWTDAASVRVFPPATLRALVRTRSRALRGARLMTREGRLPPPAPVASFWPRWTRMLASPAAVDALVYAAVTVAARWRARRYALVERWARDETTREARL</sequence>
<gene>
    <name evidence="5" type="ORF">SAMN05216241_102220</name>
</gene>
<dbReference type="Pfam" id="PF00535">
    <property type="entry name" value="Glycos_transf_2"/>
    <property type="match status" value="1"/>
</dbReference>
<dbReference type="AlphaFoldDB" id="A0A1G7NLZ3"/>
<dbReference type="Gene3D" id="3.90.550.10">
    <property type="entry name" value="Spore Coat Polysaccharide Biosynthesis Protein SpsA, Chain A"/>
    <property type="match status" value="1"/>
</dbReference>
<dbReference type="EMBL" id="FNCE01000002">
    <property type="protein sequence ID" value="SDF74992.1"/>
    <property type="molecule type" value="Genomic_DNA"/>
</dbReference>
<protein>
    <submittedName>
        <fullName evidence="5">Glycosyltransferase like family 2</fullName>
    </submittedName>
</protein>
<dbReference type="Proteomes" id="UP000199415">
    <property type="component" value="Unassembled WGS sequence"/>
</dbReference>
<dbReference type="OrthoDB" id="5291101at2"/>
<accession>A0A1G7NLZ3</accession>
<evidence type="ECO:0000313" key="6">
    <source>
        <dbReference type="Proteomes" id="UP000199415"/>
    </source>
</evidence>
<dbReference type="SUPFAM" id="SSF53448">
    <property type="entry name" value="Nucleotide-diphospho-sugar transferases"/>
    <property type="match status" value="1"/>
</dbReference>
<feature type="domain" description="Glycosyltransferase 2-like" evidence="4">
    <location>
        <begin position="9"/>
        <end position="143"/>
    </location>
</feature>
<keyword evidence="6" id="KW-1185">Reference proteome</keyword>
<evidence type="ECO:0000259" key="4">
    <source>
        <dbReference type="Pfam" id="PF00535"/>
    </source>
</evidence>
<keyword evidence="2" id="KW-0328">Glycosyltransferase</keyword>
<dbReference type="PANTHER" id="PTHR43630:SF1">
    <property type="entry name" value="POLY-BETA-1,6-N-ACETYL-D-GLUCOSAMINE SYNTHASE"/>
    <property type="match status" value="1"/>
</dbReference>
<evidence type="ECO:0000313" key="5">
    <source>
        <dbReference type="EMBL" id="SDF74992.1"/>
    </source>
</evidence>